<evidence type="ECO:0000313" key="1">
    <source>
        <dbReference type="EMBL" id="MPL97135.1"/>
    </source>
</evidence>
<accession>A0A644W064</accession>
<proteinExistence type="predicted"/>
<name>A0A644W064_9ZZZZ</name>
<comment type="caution">
    <text evidence="1">The sequence shown here is derived from an EMBL/GenBank/DDBJ whole genome shotgun (WGS) entry which is preliminary data.</text>
</comment>
<reference evidence="1" key="1">
    <citation type="submission" date="2019-08" db="EMBL/GenBank/DDBJ databases">
        <authorList>
            <person name="Kucharzyk K."/>
            <person name="Murdoch R.W."/>
            <person name="Higgins S."/>
            <person name="Loffler F."/>
        </authorList>
    </citation>
    <scope>NUCLEOTIDE SEQUENCE</scope>
</reference>
<sequence length="280" mass="29519">MQIGHQLRLGAMRLDQVIGHVVRMRGGVADPLEPLDPGQFAHQPAQAPDPAVALAVALALAVITVDVLAKQGDLLHPLRHQLLGLGKDARNRARDLGAAGIGHDAEGAELVAAFLHRQEGGGATGRRAFGQLVELVLDREFGVDGALAAGGGGDHLGQAVIVLRTDDQIDERHPAHDLGALGLRNAAGDADLQIGLRLLERAQPAEVGIDLLGRLLADVAGVEQHHVRLGRIVCQHIALRAHGLGHALAVIDVHLAAVGLDVQFLRRVRHGDPPRFSPAR</sequence>
<dbReference type="AlphaFoldDB" id="A0A644W064"/>
<evidence type="ECO:0008006" key="2">
    <source>
        <dbReference type="Google" id="ProtNLM"/>
    </source>
</evidence>
<gene>
    <name evidence="1" type="ORF">SDC9_43323</name>
</gene>
<protein>
    <recommendedName>
        <fullName evidence="2">NAD-specific glutamate dehydrogenase</fullName>
    </recommendedName>
</protein>
<dbReference type="EMBL" id="VSSQ01000542">
    <property type="protein sequence ID" value="MPL97135.1"/>
    <property type="molecule type" value="Genomic_DNA"/>
</dbReference>
<organism evidence="1">
    <name type="scientific">bioreactor metagenome</name>
    <dbReference type="NCBI Taxonomy" id="1076179"/>
    <lineage>
        <taxon>unclassified sequences</taxon>
        <taxon>metagenomes</taxon>
        <taxon>ecological metagenomes</taxon>
    </lineage>
</organism>